<evidence type="ECO:0000256" key="2">
    <source>
        <dbReference type="ARBA" id="ARBA00011484"/>
    </source>
</evidence>
<dbReference type="FunFam" id="2.40.50.100:FF:000009">
    <property type="entry name" value="Acetyltransferase component of pyruvate dehydrogenase complex"/>
    <property type="match status" value="1"/>
</dbReference>
<dbReference type="PROSITE" id="PS00189">
    <property type="entry name" value="LIPOYL"/>
    <property type="match status" value="2"/>
</dbReference>
<dbReference type="GO" id="GO:0004742">
    <property type="term" value="F:dihydrolipoyllysine-residue acetyltransferase activity"/>
    <property type="evidence" value="ECO:0007669"/>
    <property type="project" value="UniProtKB-UniRule"/>
</dbReference>
<feature type="region of interest" description="Disordered" evidence="10">
    <location>
        <begin position="79"/>
        <end position="120"/>
    </location>
</feature>
<feature type="domain" description="Lipoyl-binding" evidence="11">
    <location>
        <begin position="121"/>
        <end position="197"/>
    </location>
</feature>
<dbReference type="EC" id="2.3.1.12" evidence="9"/>
<evidence type="ECO:0000259" key="11">
    <source>
        <dbReference type="PROSITE" id="PS50968"/>
    </source>
</evidence>
<name>A0A5C8ZVL2_9GAMM</name>
<gene>
    <name evidence="13" type="primary">aceF</name>
    <name evidence="13" type="ORF">FV139_16325</name>
</gene>
<dbReference type="Gene3D" id="3.30.559.10">
    <property type="entry name" value="Chloramphenicol acetyltransferase-like domain"/>
    <property type="match status" value="1"/>
</dbReference>
<dbReference type="InterPro" id="IPR001078">
    <property type="entry name" value="2-oxoacid_DH_actylTfrase"/>
</dbReference>
<keyword evidence="5 9" id="KW-0450">Lipoyl</keyword>
<dbReference type="GO" id="GO:0006086">
    <property type="term" value="P:pyruvate decarboxylation to acetyl-CoA"/>
    <property type="evidence" value="ECO:0007669"/>
    <property type="project" value="UniProtKB-UniRule"/>
</dbReference>
<evidence type="ECO:0000256" key="5">
    <source>
        <dbReference type="ARBA" id="ARBA00022823"/>
    </source>
</evidence>
<evidence type="ECO:0000256" key="4">
    <source>
        <dbReference type="ARBA" id="ARBA00022737"/>
    </source>
</evidence>
<keyword evidence="4" id="KW-0677">Repeat</keyword>
<dbReference type="PROSITE" id="PS51826">
    <property type="entry name" value="PSBD"/>
    <property type="match status" value="1"/>
</dbReference>
<dbReference type="InterPro" id="IPR004167">
    <property type="entry name" value="PSBD"/>
</dbReference>
<evidence type="ECO:0000256" key="6">
    <source>
        <dbReference type="ARBA" id="ARBA00023315"/>
    </source>
</evidence>
<dbReference type="Gene3D" id="4.10.320.10">
    <property type="entry name" value="E3-binding domain"/>
    <property type="match status" value="1"/>
</dbReference>
<evidence type="ECO:0000256" key="8">
    <source>
        <dbReference type="ARBA" id="ARBA00048370"/>
    </source>
</evidence>
<dbReference type="InterPro" id="IPR023213">
    <property type="entry name" value="CAT-like_dom_sf"/>
</dbReference>
<dbReference type="GO" id="GO:0031405">
    <property type="term" value="F:lipoic acid binding"/>
    <property type="evidence" value="ECO:0007669"/>
    <property type="project" value="TreeGrafter"/>
</dbReference>
<evidence type="ECO:0000256" key="7">
    <source>
        <dbReference type="ARBA" id="ARBA00025211"/>
    </source>
</evidence>
<dbReference type="RefSeq" id="WP_148069535.1">
    <property type="nucleotide sequence ID" value="NZ_VRZA01000006.1"/>
</dbReference>
<feature type="domain" description="Lipoyl-binding" evidence="11">
    <location>
        <begin position="3"/>
        <end position="77"/>
    </location>
</feature>
<feature type="compositionally biased region" description="Low complexity" evidence="10">
    <location>
        <begin position="209"/>
        <end position="244"/>
    </location>
</feature>
<dbReference type="PROSITE" id="PS50968">
    <property type="entry name" value="BIOTINYL_LIPOYL"/>
    <property type="match status" value="2"/>
</dbReference>
<dbReference type="AlphaFoldDB" id="A0A5C8ZVL2"/>
<reference evidence="13 14" key="1">
    <citation type="submission" date="2019-08" db="EMBL/GenBank/DDBJ databases">
        <title>Parahaliea maris sp. nov., isolated from the surface seawater.</title>
        <authorList>
            <person name="Liu Y."/>
        </authorList>
    </citation>
    <scope>NUCLEOTIDE SEQUENCE [LARGE SCALE GENOMIC DNA]</scope>
    <source>
        <strain evidence="13 14">HSLHS9</strain>
    </source>
</reference>
<dbReference type="Pfam" id="PF00198">
    <property type="entry name" value="2-oxoacid_dh"/>
    <property type="match status" value="1"/>
</dbReference>
<dbReference type="Proteomes" id="UP000321039">
    <property type="component" value="Unassembled WGS sequence"/>
</dbReference>
<dbReference type="InterPro" id="IPR011053">
    <property type="entry name" value="Single_hybrid_motif"/>
</dbReference>
<keyword evidence="3 9" id="KW-0808">Transferase</keyword>
<dbReference type="InterPro" id="IPR006256">
    <property type="entry name" value="AcTrfase_Pyrv_DH_cplx"/>
</dbReference>
<protein>
    <recommendedName>
        <fullName evidence="9">Acetyltransferase component of pyruvate dehydrogenase complex</fullName>
        <ecNumber evidence="9">2.3.1.12</ecNumber>
    </recommendedName>
</protein>
<evidence type="ECO:0000313" key="14">
    <source>
        <dbReference type="Proteomes" id="UP000321039"/>
    </source>
</evidence>
<dbReference type="InterPro" id="IPR036625">
    <property type="entry name" value="E3-bd_dom_sf"/>
</dbReference>
<dbReference type="FunFam" id="3.30.559.10:FF:000004">
    <property type="entry name" value="Acetyltransferase component of pyruvate dehydrogenase complex"/>
    <property type="match status" value="1"/>
</dbReference>
<comment type="similarity">
    <text evidence="1 9">Belongs to the 2-oxoacid dehydrogenase family.</text>
</comment>
<comment type="caution">
    <text evidence="13">The sequence shown here is derived from an EMBL/GenBank/DDBJ whole genome shotgun (WGS) entry which is preliminary data.</text>
</comment>
<proteinExistence type="inferred from homology"/>
<dbReference type="NCBIfam" id="TIGR01348">
    <property type="entry name" value="PDHac_trf_long"/>
    <property type="match status" value="1"/>
</dbReference>
<keyword evidence="14" id="KW-1185">Reference proteome</keyword>
<evidence type="ECO:0000256" key="10">
    <source>
        <dbReference type="SAM" id="MobiDB-lite"/>
    </source>
</evidence>
<evidence type="ECO:0000256" key="3">
    <source>
        <dbReference type="ARBA" id="ARBA00022679"/>
    </source>
</evidence>
<keyword evidence="6 9" id="KW-0012">Acyltransferase</keyword>
<evidence type="ECO:0000259" key="12">
    <source>
        <dbReference type="PROSITE" id="PS51826"/>
    </source>
</evidence>
<dbReference type="Pfam" id="PF00364">
    <property type="entry name" value="Biotin_lipoyl"/>
    <property type="match status" value="2"/>
</dbReference>
<comment type="function">
    <text evidence="7">The pyruvate dehydrogenase complex catalyzes the overall conversion of pyruvate to acetyl-CoA and CO(2). It contains multiple copies of three enzymatic components: pyruvate dehydrogenase (E1), dihydrolipoamide acetyltransferase (E2) and lipoamide dehydrogenase (E3).</text>
</comment>
<accession>A0A5C8ZVL2</accession>
<dbReference type="GO" id="GO:0005737">
    <property type="term" value="C:cytoplasm"/>
    <property type="evidence" value="ECO:0007669"/>
    <property type="project" value="TreeGrafter"/>
</dbReference>
<comment type="cofactor">
    <cofactor evidence="9">
        <name>(R)-lipoate</name>
        <dbReference type="ChEBI" id="CHEBI:83088"/>
    </cofactor>
    <text evidence="9">Binds 2 lipoyl cofactors covalently.</text>
</comment>
<evidence type="ECO:0000256" key="1">
    <source>
        <dbReference type="ARBA" id="ARBA00007317"/>
    </source>
</evidence>
<dbReference type="SUPFAM" id="SSF52777">
    <property type="entry name" value="CoA-dependent acyltransferases"/>
    <property type="match status" value="1"/>
</dbReference>
<feature type="compositionally biased region" description="Acidic residues" evidence="10">
    <location>
        <begin position="79"/>
        <end position="92"/>
    </location>
</feature>
<dbReference type="Gene3D" id="2.40.50.100">
    <property type="match status" value="2"/>
</dbReference>
<dbReference type="SUPFAM" id="SSF47005">
    <property type="entry name" value="Peripheral subunit-binding domain of 2-oxo acid dehydrogenase complex"/>
    <property type="match status" value="1"/>
</dbReference>
<dbReference type="InterPro" id="IPR000089">
    <property type="entry name" value="Biotin_lipoyl"/>
</dbReference>
<dbReference type="CDD" id="cd06849">
    <property type="entry name" value="lipoyl_domain"/>
    <property type="match status" value="2"/>
</dbReference>
<dbReference type="EMBL" id="VRZA01000006">
    <property type="protein sequence ID" value="TXS91301.1"/>
    <property type="molecule type" value="Genomic_DNA"/>
</dbReference>
<organism evidence="13 14">
    <name type="scientific">Parahaliea maris</name>
    <dbReference type="NCBI Taxonomy" id="2716870"/>
    <lineage>
        <taxon>Bacteria</taxon>
        <taxon>Pseudomonadati</taxon>
        <taxon>Pseudomonadota</taxon>
        <taxon>Gammaproteobacteria</taxon>
        <taxon>Cellvibrionales</taxon>
        <taxon>Halieaceae</taxon>
        <taxon>Parahaliea</taxon>
    </lineage>
</organism>
<dbReference type="InterPro" id="IPR003016">
    <property type="entry name" value="2-oxoA_DH_lipoyl-BS"/>
</dbReference>
<dbReference type="PANTHER" id="PTHR43178:SF2">
    <property type="entry name" value="DIHYDROLIPOYLLYSINE-RESIDUE ACETYLTRANSFERASE COMPONENT OF PYRUVATE DEHYDROGENASE COMPLEX"/>
    <property type="match status" value="1"/>
</dbReference>
<comment type="subunit">
    <text evidence="2 9">Forms a 24-polypeptide structural core with octahedral symmetry.</text>
</comment>
<dbReference type="SUPFAM" id="SSF51230">
    <property type="entry name" value="Single hybrid motif"/>
    <property type="match status" value="2"/>
</dbReference>
<feature type="compositionally biased region" description="Low complexity" evidence="10">
    <location>
        <begin position="107"/>
        <end position="120"/>
    </location>
</feature>
<dbReference type="Pfam" id="PF02817">
    <property type="entry name" value="E3_binding"/>
    <property type="match status" value="1"/>
</dbReference>
<dbReference type="PANTHER" id="PTHR43178">
    <property type="entry name" value="DIHYDROLIPOAMIDE ACETYLTRANSFERASE COMPONENT OF PYRUVATE DEHYDROGENASE COMPLEX"/>
    <property type="match status" value="1"/>
</dbReference>
<feature type="region of interest" description="Disordered" evidence="10">
    <location>
        <begin position="209"/>
        <end position="249"/>
    </location>
</feature>
<evidence type="ECO:0000313" key="13">
    <source>
        <dbReference type="EMBL" id="TXS91301.1"/>
    </source>
</evidence>
<sequence length="547" mass="56686">MAKQQVTVPDIGGAEGAEVIELLVAVGDTVEVEQSLIVLESDKASMEIPSSHAGTVVELLVAVGDELAEGAPILVLESEGEEAAEPAVEDAAEPAAAEAEPEPSAPEPSEAPAAAEPAAQSSEIVVSVPDIGTDDAVDLIEVSVAVGDTIAEGDSLVVLESDKASMEVPSTDAGEVLEILVKEGDSVRQGDQLVKLKVSGGAAAAPAPAPAAETAAPAPSTPAPKAAEAVAAKPASAPAQKPAGASGGPVYAGPAVRKLARELGVDLAKVSGTGPRERVLKEDVQTFVKAALEGGQATVTGGAGIPPVPEVDFAAFGEVEPVPRTKMDKLTAANMQRNWLNVPHVTQFDEADITELEAFRKELKGEADKRGTKLTPMPFLLKACAVALRDNPKFNASLSVDGEELVYKKYVHIGMAVDTPAGLLVPVIRDVDKKTLWELAEEVLEMAAKARDRKLKPAEMQGGCFTISSLGGIGGTGFTPIVNAPEVGILGVSRAEIKPRWNGREFEPRNMLPLGLSYDHRVINGGDAGRFCTQLVGLLGDIRKLLL</sequence>
<dbReference type="InterPro" id="IPR050743">
    <property type="entry name" value="2-oxoacid_DH_E2_comp"/>
</dbReference>
<dbReference type="GO" id="GO:0045254">
    <property type="term" value="C:pyruvate dehydrogenase complex"/>
    <property type="evidence" value="ECO:0007669"/>
    <property type="project" value="UniProtKB-UniRule"/>
</dbReference>
<comment type="catalytic activity">
    <reaction evidence="8 9">
        <text>N(6)-[(R)-dihydrolipoyl]-L-lysyl-[protein] + acetyl-CoA = N(6)-[(R)-S(8)-acetyldihydrolipoyl]-L-lysyl-[protein] + CoA</text>
        <dbReference type="Rhea" id="RHEA:17017"/>
        <dbReference type="Rhea" id="RHEA-COMP:10475"/>
        <dbReference type="Rhea" id="RHEA-COMP:10478"/>
        <dbReference type="ChEBI" id="CHEBI:57287"/>
        <dbReference type="ChEBI" id="CHEBI:57288"/>
        <dbReference type="ChEBI" id="CHEBI:83100"/>
        <dbReference type="ChEBI" id="CHEBI:83111"/>
        <dbReference type="EC" id="2.3.1.12"/>
    </reaction>
</comment>
<feature type="domain" description="Peripheral subunit-binding (PSBD)" evidence="12">
    <location>
        <begin position="251"/>
        <end position="288"/>
    </location>
</feature>
<evidence type="ECO:0000256" key="9">
    <source>
        <dbReference type="RuleBase" id="RU361137"/>
    </source>
</evidence>